<gene>
    <name evidence="1" type="ORF">LTRI10_LOCUS40714</name>
</gene>
<dbReference type="AlphaFoldDB" id="A0AAV2FRQ3"/>
<keyword evidence="2" id="KW-1185">Reference proteome</keyword>
<sequence length="177" mass="20753">MELFIGSTDPKIWDRVLDGPLEVKADRSKWTDEDRDKHQRNFKTTNLMYCVLRPEEYHKVSGCKTAKEIWDKLQFTYEYTSQVKISCINTLKSESELFKMIEGETFRQMYEIFTTTLNSLDSMGITYESGDLVRKLLWSLPKKWEAKVTAIEEAKDLSRLSVDELIGSLTPYEEKLK</sequence>
<evidence type="ECO:0000313" key="2">
    <source>
        <dbReference type="Proteomes" id="UP001497516"/>
    </source>
</evidence>
<evidence type="ECO:0008006" key="3">
    <source>
        <dbReference type="Google" id="ProtNLM"/>
    </source>
</evidence>
<dbReference type="Pfam" id="PF14223">
    <property type="entry name" value="Retrotran_gag_2"/>
    <property type="match status" value="1"/>
</dbReference>
<reference evidence="1 2" key="1">
    <citation type="submission" date="2024-04" db="EMBL/GenBank/DDBJ databases">
        <authorList>
            <person name="Fracassetti M."/>
        </authorList>
    </citation>
    <scope>NUCLEOTIDE SEQUENCE [LARGE SCALE GENOMIC DNA]</scope>
</reference>
<proteinExistence type="predicted"/>
<dbReference type="PANTHER" id="PTHR34676:SF8">
    <property type="entry name" value="TRANSMEMBRANE PROTEIN"/>
    <property type="match status" value="1"/>
</dbReference>
<evidence type="ECO:0000313" key="1">
    <source>
        <dbReference type="EMBL" id="CAL1400599.1"/>
    </source>
</evidence>
<protein>
    <recommendedName>
        <fullName evidence="3">UBN2 domain-containing protein</fullName>
    </recommendedName>
</protein>
<organism evidence="1 2">
    <name type="scientific">Linum trigynum</name>
    <dbReference type="NCBI Taxonomy" id="586398"/>
    <lineage>
        <taxon>Eukaryota</taxon>
        <taxon>Viridiplantae</taxon>
        <taxon>Streptophyta</taxon>
        <taxon>Embryophyta</taxon>
        <taxon>Tracheophyta</taxon>
        <taxon>Spermatophyta</taxon>
        <taxon>Magnoliopsida</taxon>
        <taxon>eudicotyledons</taxon>
        <taxon>Gunneridae</taxon>
        <taxon>Pentapetalae</taxon>
        <taxon>rosids</taxon>
        <taxon>fabids</taxon>
        <taxon>Malpighiales</taxon>
        <taxon>Linaceae</taxon>
        <taxon>Linum</taxon>
    </lineage>
</organism>
<accession>A0AAV2FRQ3</accession>
<name>A0AAV2FRQ3_9ROSI</name>
<dbReference type="Proteomes" id="UP001497516">
    <property type="component" value="Chromosome 7"/>
</dbReference>
<dbReference type="PANTHER" id="PTHR34676">
    <property type="entry name" value="DUF4219 DOMAIN-CONTAINING PROTEIN-RELATED"/>
    <property type="match status" value="1"/>
</dbReference>
<dbReference type="EMBL" id="OZ034820">
    <property type="protein sequence ID" value="CAL1400599.1"/>
    <property type="molecule type" value="Genomic_DNA"/>
</dbReference>